<feature type="domain" description="Fumarate lyase N-terminal" evidence="6">
    <location>
        <begin position="7"/>
        <end position="300"/>
    </location>
</feature>
<comment type="subcellular location">
    <subcellularLocation>
        <location evidence="5">Cytoplasm</location>
    </subcellularLocation>
</comment>
<dbReference type="Gene3D" id="1.10.275.10">
    <property type="entry name" value="Fumarase/aspartase (N-terminal domain)"/>
    <property type="match status" value="1"/>
</dbReference>
<evidence type="ECO:0000256" key="5">
    <source>
        <dbReference type="HAMAP-Rule" id="MF_00006"/>
    </source>
</evidence>
<dbReference type="InterPro" id="IPR022761">
    <property type="entry name" value="Fumarate_lyase_N"/>
</dbReference>
<evidence type="ECO:0000313" key="9">
    <source>
        <dbReference type="Proteomes" id="UP001589788"/>
    </source>
</evidence>
<dbReference type="Proteomes" id="UP001589788">
    <property type="component" value="Unassembled WGS sequence"/>
</dbReference>
<evidence type="ECO:0000259" key="6">
    <source>
        <dbReference type="Pfam" id="PF00206"/>
    </source>
</evidence>
<dbReference type="InterPro" id="IPR000362">
    <property type="entry name" value="Fumarate_lyase_fam"/>
</dbReference>
<name>A0ABV6C3E6_9ACTN</name>
<dbReference type="Pfam" id="PF00206">
    <property type="entry name" value="Lyase_1"/>
    <property type="match status" value="1"/>
</dbReference>
<keyword evidence="9" id="KW-1185">Reference proteome</keyword>
<evidence type="ECO:0000256" key="3">
    <source>
        <dbReference type="ARBA" id="ARBA00022571"/>
    </source>
</evidence>
<keyword evidence="3 5" id="KW-0055">Arginine biosynthesis</keyword>
<protein>
    <recommendedName>
        <fullName evidence="2 5">Argininosuccinate lyase</fullName>
        <shortName evidence="5">ASAL</shortName>
        <ecNumber evidence="2 5">4.3.2.1</ecNumber>
    </recommendedName>
    <alternativeName>
        <fullName evidence="5">Arginosuccinase</fullName>
    </alternativeName>
</protein>
<dbReference type="HAMAP" id="MF_00006">
    <property type="entry name" value="Arg_succ_lyase"/>
    <property type="match status" value="1"/>
</dbReference>
<dbReference type="SUPFAM" id="SSF48557">
    <property type="entry name" value="L-aspartase-like"/>
    <property type="match status" value="1"/>
</dbReference>
<dbReference type="Gene3D" id="1.10.40.30">
    <property type="entry name" value="Fumarase/aspartase (C-terminal domain)"/>
    <property type="match status" value="1"/>
</dbReference>
<evidence type="ECO:0000256" key="2">
    <source>
        <dbReference type="ARBA" id="ARBA00012338"/>
    </source>
</evidence>
<dbReference type="InterPro" id="IPR029419">
    <property type="entry name" value="Arg_succ_lyase_C"/>
</dbReference>
<feature type="domain" description="Argininosuccinate lyase C-terminal" evidence="7">
    <location>
        <begin position="364"/>
        <end position="422"/>
    </location>
</feature>
<evidence type="ECO:0000259" key="7">
    <source>
        <dbReference type="Pfam" id="PF14698"/>
    </source>
</evidence>
<dbReference type="Gene3D" id="1.20.200.10">
    <property type="entry name" value="Fumarase/aspartase (Central domain)"/>
    <property type="match status" value="1"/>
</dbReference>
<dbReference type="NCBIfam" id="TIGR00838">
    <property type="entry name" value="argH"/>
    <property type="match status" value="1"/>
</dbReference>
<proteinExistence type="inferred from homology"/>
<dbReference type="Pfam" id="PF14698">
    <property type="entry name" value="ASL_C2"/>
    <property type="match status" value="1"/>
</dbReference>
<accession>A0ABV6C3E6</accession>
<dbReference type="PANTHER" id="PTHR43814:SF1">
    <property type="entry name" value="ARGININOSUCCINATE LYASE"/>
    <property type="match status" value="1"/>
</dbReference>
<comment type="pathway">
    <text evidence="1 5">Amino-acid biosynthesis; L-arginine biosynthesis; L-arginine from L-ornithine and carbamoyl phosphate: step 3/3.</text>
</comment>
<dbReference type="RefSeq" id="WP_248107660.1">
    <property type="nucleotide sequence ID" value="NZ_JAKHEX010000011.1"/>
</dbReference>
<keyword evidence="4 5" id="KW-0456">Lyase</keyword>
<gene>
    <name evidence="5 8" type="primary">argH</name>
    <name evidence="8" type="ORF">ACFFRE_08670</name>
</gene>
<evidence type="ECO:0000313" key="8">
    <source>
        <dbReference type="EMBL" id="MFC0082216.1"/>
    </source>
</evidence>
<dbReference type="PANTHER" id="PTHR43814">
    <property type="entry name" value="ARGININOSUCCINATE LYASE"/>
    <property type="match status" value="1"/>
</dbReference>
<dbReference type="PRINTS" id="PR00149">
    <property type="entry name" value="FUMRATELYASE"/>
</dbReference>
<comment type="similarity">
    <text evidence="5">Belongs to the lyase 1 family. Argininosuccinate lyase subfamily.</text>
</comment>
<dbReference type="GO" id="GO:0004056">
    <property type="term" value="F:argininosuccinate lyase activity"/>
    <property type="evidence" value="ECO:0007669"/>
    <property type="project" value="UniProtKB-EC"/>
</dbReference>
<keyword evidence="5" id="KW-0028">Amino-acid biosynthesis</keyword>
<dbReference type="InterPro" id="IPR024083">
    <property type="entry name" value="Fumarase/histidase_N"/>
</dbReference>
<dbReference type="InterPro" id="IPR008948">
    <property type="entry name" value="L-Aspartase-like"/>
</dbReference>
<keyword evidence="5" id="KW-0963">Cytoplasm</keyword>
<dbReference type="InterPro" id="IPR009049">
    <property type="entry name" value="Argininosuccinate_lyase"/>
</dbReference>
<dbReference type="PRINTS" id="PR00145">
    <property type="entry name" value="ARGSUCLYASE"/>
</dbReference>
<evidence type="ECO:0000256" key="1">
    <source>
        <dbReference type="ARBA" id="ARBA00004941"/>
    </source>
</evidence>
<sequence length="481" mass="51256">MTLWEGRLGRQTAEEVMAYTASLGFDRRLAVHDLIGSRAHVRGLARSGLLAEEEAAILLAALDRVEAELASGDFVFQPGDEDIHTAVERRVTEIAGDVGAKLHTGRSRNDQVATDLRLYCRQALGEVAQAVVALMGVLAERAAEAGDAYLPGYTHLQRAQPVLLAHHLLAHAWAFDRDLERLVQTVDRLNVSPLGAGALAGSSLPLDPDGVAAELGFAGRFANSLDAVADRDFVAEALFDLALLGIHLSRLGEELVLWSSEEFGFAVLADEYATGSSMLPQKKNPDVAELARGKAGRLVGHLAGFLTTLKGLPLAYNRDLQEDKEPLFDAVDQTLLGLRAATGMLDSVAFQTSRMQQAADGPAAAAVDLAEWLVQRGMPFRQAHGVVGGLVRDSLERGVPLAELVQAHPALGAEALELLEPGVAVSRRSTPGGAGPGPVAAQLERFRERLALDRERVQRLAALDPKRLQGDPVGGGTPVAR</sequence>
<comment type="caution">
    <text evidence="8">The sequence shown here is derived from an EMBL/GenBank/DDBJ whole genome shotgun (WGS) entry which is preliminary data.</text>
</comment>
<dbReference type="CDD" id="cd01359">
    <property type="entry name" value="Argininosuccinate_lyase"/>
    <property type="match status" value="1"/>
</dbReference>
<organism evidence="8 9">
    <name type="scientific">Aciditerrimonas ferrireducens</name>
    <dbReference type="NCBI Taxonomy" id="667306"/>
    <lineage>
        <taxon>Bacteria</taxon>
        <taxon>Bacillati</taxon>
        <taxon>Actinomycetota</taxon>
        <taxon>Acidimicrobiia</taxon>
        <taxon>Acidimicrobiales</taxon>
        <taxon>Acidimicrobiaceae</taxon>
        <taxon>Aciditerrimonas</taxon>
    </lineage>
</organism>
<comment type="catalytic activity">
    <reaction evidence="5">
        <text>2-(N(omega)-L-arginino)succinate = fumarate + L-arginine</text>
        <dbReference type="Rhea" id="RHEA:24020"/>
        <dbReference type="ChEBI" id="CHEBI:29806"/>
        <dbReference type="ChEBI" id="CHEBI:32682"/>
        <dbReference type="ChEBI" id="CHEBI:57472"/>
        <dbReference type="EC" id="4.3.2.1"/>
    </reaction>
</comment>
<dbReference type="EC" id="4.3.2.1" evidence="2 5"/>
<reference evidence="8 9" key="1">
    <citation type="submission" date="2024-09" db="EMBL/GenBank/DDBJ databases">
        <authorList>
            <person name="Sun Q."/>
            <person name="Mori K."/>
        </authorList>
    </citation>
    <scope>NUCLEOTIDE SEQUENCE [LARGE SCALE GENOMIC DNA]</scope>
    <source>
        <strain evidence="8 9">JCM 15389</strain>
    </source>
</reference>
<dbReference type="EMBL" id="JBHLYQ010000080">
    <property type="protein sequence ID" value="MFC0082216.1"/>
    <property type="molecule type" value="Genomic_DNA"/>
</dbReference>
<evidence type="ECO:0000256" key="4">
    <source>
        <dbReference type="ARBA" id="ARBA00023239"/>
    </source>
</evidence>